<dbReference type="AlphaFoldDB" id="D3BDT0"/>
<keyword evidence="8" id="KW-0648">Protein biosynthesis</keyword>
<evidence type="ECO:0000256" key="4">
    <source>
        <dbReference type="ARBA" id="ARBA00022723"/>
    </source>
</evidence>
<evidence type="ECO:0000313" key="13">
    <source>
        <dbReference type="EMBL" id="EFA80061.1"/>
    </source>
</evidence>
<evidence type="ECO:0000256" key="5">
    <source>
        <dbReference type="ARBA" id="ARBA00022741"/>
    </source>
</evidence>
<keyword evidence="6" id="KW-0862">Zinc</keyword>
<dbReference type="PANTHER" id="PTHR10890:SF4">
    <property type="entry name" value="CYSTEINE--TRNA LIGASE, MITOCHONDRIAL-RELATED"/>
    <property type="match status" value="1"/>
</dbReference>
<evidence type="ECO:0000256" key="8">
    <source>
        <dbReference type="ARBA" id="ARBA00022917"/>
    </source>
</evidence>
<evidence type="ECO:0000256" key="3">
    <source>
        <dbReference type="ARBA" id="ARBA00022598"/>
    </source>
</evidence>
<dbReference type="SUPFAM" id="SSF47323">
    <property type="entry name" value="Anticodon-binding domain of a subclass of class I aminoacyl-tRNA synthetases"/>
    <property type="match status" value="1"/>
</dbReference>
<dbReference type="InterPro" id="IPR015803">
    <property type="entry name" value="Cys-tRNA-ligase"/>
</dbReference>
<dbReference type="Gene3D" id="3.40.50.620">
    <property type="entry name" value="HUPs"/>
    <property type="match status" value="1"/>
</dbReference>
<sequence>MLRGLLGSLRKQMAGGSASRVTTNNSSSSVTGVATGSHSIQNSVDHTRWRVPSGHPTGISMRNSLSHEKKPVPLVLENSGRTISWYTCGPTVYDSAHLGHARAYVSIDIVQRVLTDYFNLNINHVMGMTDVDDKIIKMSATKGMSFKELARQKELEFIQDMDSLNVRPPLLITRVSEHIPNIINFVKQIRENGYAYDVDIPGSTGQSVLFDTGKFGTRYGKLEKENQGAQADENLAIQSDVKLGTRDFALWKSANPITDVDGQGKLVVWNSPFGDGRPGWHIECSSMIHSIFGDKLDVHAGGIDLKFPHHENEIAQCEAHFSPHPNPATGEYKQWVNYFMHIGHLNIKGLKMSKSLKNFITIREYLAKNTATSFRWLCLTNRYFDTINYNPKSDEQYQNSLQRFIDWFNMVEMRMMEPININLTRASYQQAKPIIDLFNLSKNDIHLALTDDFNTPKAIKIMQLLVKETMMNNTQLKSIPRDILFNIYCYLRKMFTTFGFEELFSKSKLSNNSMAMLQQMQQLNEQQQQQLQQQSDKLQQQSEQQQQVLLDSNSEKDLKLLAQSKLLEEKDKENLKLLERFLDFRAELRSIAKNNSNDDVKKQLILQMCDSERDSMLYELGIRVGDESNDEYTYEMLTEKERVKLQEKNAQRFVLDHQNSDVALEYGENLEETTVDQTATTTAPPTATTTPSTTTTTTPSTTTTTPKTTSTSSSSQKKPIKKKSSPSRQLIEEDKTQDNITENQDVDADLKYDPLAESPEVIFINRKDLYSKFDEDGIPTHDASGTQITMSQRKLLKKIMRKRVNRVIKKEAKIRSKLDNESTFTPNSLRDKGDSKN</sequence>
<proteinExistence type="inferred from homology"/>
<dbReference type="CDD" id="cd00672">
    <property type="entry name" value="CysRS_core"/>
    <property type="match status" value="1"/>
</dbReference>
<dbReference type="GeneID" id="31362364"/>
<evidence type="ECO:0000313" key="14">
    <source>
        <dbReference type="Proteomes" id="UP000001396"/>
    </source>
</evidence>
<feature type="region of interest" description="Disordered" evidence="11">
    <location>
        <begin position="527"/>
        <end position="549"/>
    </location>
</feature>
<dbReference type="GO" id="GO:0004817">
    <property type="term" value="F:cysteine-tRNA ligase activity"/>
    <property type="evidence" value="ECO:0007669"/>
    <property type="project" value="UniProtKB-EC"/>
</dbReference>
<keyword evidence="7" id="KW-0067">ATP-binding</keyword>
<dbReference type="NCBIfam" id="TIGR00435">
    <property type="entry name" value="cysS"/>
    <property type="match status" value="1"/>
</dbReference>
<comment type="caution">
    <text evidence="13">The sequence shown here is derived from an EMBL/GenBank/DDBJ whole genome shotgun (WGS) entry which is preliminary data.</text>
</comment>
<feature type="region of interest" description="Disordered" evidence="11">
    <location>
        <begin position="673"/>
        <end position="752"/>
    </location>
</feature>
<dbReference type="InterPro" id="IPR024909">
    <property type="entry name" value="Cys-tRNA/MSH_ligase"/>
</dbReference>
<keyword evidence="9 13" id="KW-0030">Aminoacyl-tRNA synthetase</keyword>
<dbReference type="SUPFAM" id="SSF52374">
    <property type="entry name" value="Nucleotidylyl transferase"/>
    <property type="match status" value="1"/>
</dbReference>
<dbReference type="GO" id="GO:0005524">
    <property type="term" value="F:ATP binding"/>
    <property type="evidence" value="ECO:0007669"/>
    <property type="project" value="UniProtKB-KW"/>
</dbReference>
<evidence type="ECO:0000259" key="12">
    <source>
        <dbReference type="Pfam" id="PF01406"/>
    </source>
</evidence>
<evidence type="ECO:0000256" key="1">
    <source>
        <dbReference type="ARBA" id="ARBA00001947"/>
    </source>
</evidence>
<keyword evidence="5" id="KW-0547">Nucleotide-binding</keyword>
<evidence type="ECO:0000256" key="9">
    <source>
        <dbReference type="ARBA" id="ARBA00023146"/>
    </source>
</evidence>
<evidence type="ECO:0000256" key="7">
    <source>
        <dbReference type="ARBA" id="ARBA00022840"/>
    </source>
</evidence>
<dbReference type="PANTHER" id="PTHR10890">
    <property type="entry name" value="CYSTEINYL-TRNA SYNTHETASE"/>
    <property type="match status" value="1"/>
</dbReference>
<organism evidence="13 14">
    <name type="scientific">Heterostelium pallidum (strain ATCC 26659 / Pp 5 / PN500)</name>
    <name type="common">Cellular slime mold</name>
    <name type="synonym">Polysphondylium pallidum</name>
    <dbReference type="NCBI Taxonomy" id="670386"/>
    <lineage>
        <taxon>Eukaryota</taxon>
        <taxon>Amoebozoa</taxon>
        <taxon>Evosea</taxon>
        <taxon>Eumycetozoa</taxon>
        <taxon>Dictyostelia</taxon>
        <taxon>Acytosteliales</taxon>
        <taxon>Acytosteliaceae</taxon>
        <taxon>Heterostelium</taxon>
    </lineage>
</organism>
<dbReference type="GO" id="GO:0006423">
    <property type="term" value="P:cysteinyl-tRNA aminoacylation"/>
    <property type="evidence" value="ECO:0007669"/>
    <property type="project" value="InterPro"/>
</dbReference>
<reference evidence="13 14" key="1">
    <citation type="journal article" date="2011" name="Genome Res.">
        <title>Phylogeny-wide analysis of social amoeba genomes highlights ancient origins for complex intercellular communication.</title>
        <authorList>
            <person name="Heidel A.J."/>
            <person name="Lawal H.M."/>
            <person name="Felder M."/>
            <person name="Schilde C."/>
            <person name="Helps N.R."/>
            <person name="Tunggal B."/>
            <person name="Rivero F."/>
            <person name="John U."/>
            <person name="Schleicher M."/>
            <person name="Eichinger L."/>
            <person name="Platzer M."/>
            <person name="Noegel A.A."/>
            <person name="Schaap P."/>
            <person name="Gloeckner G."/>
        </authorList>
    </citation>
    <scope>NUCLEOTIDE SEQUENCE [LARGE SCALE GENOMIC DNA]</scope>
    <source>
        <strain evidence="14">ATCC 26659 / Pp 5 / PN500</strain>
    </source>
</reference>
<dbReference type="Pfam" id="PF01406">
    <property type="entry name" value="tRNA-synt_1e"/>
    <property type="match status" value="1"/>
</dbReference>
<dbReference type="GO" id="GO:0005737">
    <property type="term" value="C:cytoplasm"/>
    <property type="evidence" value="ECO:0007669"/>
    <property type="project" value="TreeGrafter"/>
</dbReference>
<keyword evidence="4" id="KW-0479">Metal-binding</keyword>
<dbReference type="EMBL" id="ADBJ01000031">
    <property type="protein sequence ID" value="EFA80061.1"/>
    <property type="molecule type" value="Genomic_DNA"/>
</dbReference>
<evidence type="ECO:0000256" key="11">
    <source>
        <dbReference type="SAM" id="MobiDB-lite"/>
    </source>
</evidence>
<dbReference type="FunCoup" id="D3BDT0">
    <property type="interactions" value="42"/>
</dbReference>
<dbReference type="EC" id="6.1.1.16" evidence="2"/>
<dbReference type="RefSeq" id="XP_020432181.1">
    <property type="nucleotide sequence ID" value="XM_020577733.1"/>
</dbReference>
<protein>
    <recommendedName>
        <fullName evidence="2">cysteine--tRNA ligase</fullName>
        <ecNumber evidence="2">6.1.1.16</ecNumber>
    </recommendedName>
    <alternativeName>
        <fullName evidence="10">Cysteinyl-tRNA synthetase</fullName>
    </alternativeName>
</protein>
<dbReference type="HAMAP" id="MF_00041">
    <property type="entry name" value="Cys_tRNA_synth"/>
    <property type="match status" value="1"/>
</dbReference>
<feature type="domain" description="tRNA synthetases class I catalytic" evidence="12">
    <location>
        <begin position="80"/>
        <end position="392"/>
    </location>
</feature>
<dbReference type="GO" id="GO:0046872">
    <property type="term" value="F:metal ion binding"/>
    <property type="evidence" value="ECO:0007669"/>
    <property type="project" value="UniProtKB-KW"/>
</dbReference>
<accession>D3BDT0</accession>
<keyword evidence="14" id="KW-1185">Reference proteome</keyword>
<keyword evidence="3" id="KW-0436">Ligase</keyword>
<dbReference type="InParanoid" id="D3BDT0"/>
<comment type="cofactor">
    <cofactor evidence="1">
        <name>Zn(2+)</name>
        <dbReference type="ChEBI" id="CHEBI:29105"/>
    </cofactor>
</comment>
<name>D3BDT0_HETP5</name>
<dbReference type="FunFam" id="3.40.50.620:FF:000027">
    <property type="entry name" value="Cysteine--tRNA ligase, cytoplasmic"/>
    <property type="match status" value="1"/>
</dbReference>
<dbReference type="InterPro" id="IPR009080">
    <property type="entry name" value="tRNAsynth_Ia_anticodon-bd"/>
</dbReference>
<feature type="region of interest" description="Disordered" evidence="11">
    <location>
        <begin position="815"/>
        <end position="837"/>
    </location>
</feature>
<feature type="region of interest" description="Disordered" evidence="11">
    <location>
        <begin position="13"/>
        <end position="50"/>
    </location>
</feature>
<evidence type="ECO:0000256" key="6">
    <source>
        <dbReference type="ARBA" id="ARBA00022833"/>
    </source>
</evidence>
<dbReference type="PRINTS" id="PR00983">
    <property type="entry name" value="TRNASYNTHCYS"/>
</dbReference>
<dbReference type="InterPro" id="IPR032678">
    <property type="entry name" value="tRNA-synt_1_cat_dom"/>
</dbReference>
<evidence type="ECO:0000256" key="10">
    <source>
        <dbReference type="ARBA" id="ARBA00031499"/>
    </source>
</evidence>
<evidence type="ECO:0000256" key="2">
    <source>
        <dbReference type="ARBA" id="ARBA00012832"/>
    </source>
</evidence>
<dbReference type="STRING" id="670386.D3BDT0"/>
<dbReference type="Proteomes" id="UP000001396">
    <property type="component" value="Unassembled WGS sequence"/>
</dbReference>
<feature type="compositionally biased region" description="Low complexity" evidence="11">
    <location>
        <begin position="678"/>
        <end position="717"/>
    </location>
</feature>
<feature type="compositionally biased region" description="Low complexity" evidence="11">
    <location>
        <begin position="17"/>
        <end position="37"/>
    </location>
</feature>
<dbReference type="InterPro" id="IPR014729">
    <property type="entry name" value="Rossmann-like_a/b/a_fold"/>
</dbReference>
<gene>
    <name evidence="13" type="primary">mcysS</name>
    <name evidence="13" type="ORF">PPL_06883</name>
</gene>